<feature type="binding site" evidence="12">
    <location>
        <position position="80"/>
    </location>
    <ligand>
        <name>Zn(2+)</name>
        <dbReference type="ChEBI" id="CHEBI:29105"/>
    </ligand>
</feature>
<comment type="pathway">
    <text evidence="2">Energy metabolism; oxidative phosphorylation.</text>
</comment>
<keyword evidence="4 12" id="KW-0479">Metal-binding</keyword>
<dbReference type="EMBL" id="MCFI01000026">
    <property type="protein sequence ID" value="ORY75474.1"/>
    <property type="molecule type" value="Genomic_DNA"/>
</dbReference>
<accession>A0A1Y2EW34</accession>
<feature type="binding site" evidence="12">
    <location>
        <position position="102"/>
    </location>
    <ligand>
        <name>Zn(2+)</name>
        <dbReference type="ChEBI" id="CHEBI:29105"/>
    </ligand>
</feature>
<evidence type="ECO:0000313" key="13">
    <source>
        <dbReference type="EMBL" id="ORY75474.1"/>
    </source>
</evidence>
<evidence type="ECO:0000256" key="4">
    <source>
        <dbReference type="ARBA" id="ARBA00022723"/>
    </source>
</evidence>
<protein>
    <recommendedName>
        <fullName evidence="11">Cytochrome c oxidase subunit 4, mitochondrial</fullName>
    </recommendedName>
    <alternativeName>
        <fullName evidence="10">Cytochrome c oxidase polypeptide IV</fullName>
    </alternativeName>
</protein>
<dbReference type="Pfam" id="PF01215">
    <property type="entry name" value="COX5B"/>
    <property type="match status" value="1"/>
</dbReference>
<dbReference type="PANTHER" id="PTHR10122:SF0">
    <property type="entry name" value="CYTOCHROME C OXIDASE SUBUNIT 5B, ISOFORM A-RELATED"/>
    <property type="match status" value="1"/>
</dbReference>
<dbReference type="GO" id="GO:0006123">
    <property type="term" value="P:mitochondrial electron transport, cytochrome c to oxygen"/>
    <property type="evidence" value="ECO:0007669"/>
    <property type="project" value="InterPro"/>
</dbReference>
<proteinExistence type="inferred from homology"/>
<feature type="binding site" evidence="12">
    <location>
        <position position="105"/>
    </location>
    <ligand>
        <name>Zn(2+)</name>
        <dbReference type="ChEBI" id="CHEBI:29105"/>
    </ligand>
</feature>
<dbReference type="PROSITE" id="PS51359">
    <property type="entry name" value="COX5B_2"/>
    <property type="match status" value="1"/>
</dbReference>
<evidence type="ECO:0000256" key="1">
    <source>
        <dbReference type="ARBA" id="ARBA00004443"/>
    </source>
</evidence>
<keyword evidence="6 12" id="KW-0862">Zinc</keyword>
<comment type="subcellular location">
    <subcellularLocation>
        <location evidence="1">Mitochondrion inner membrane</location>
        <topology evidence="1">Peripheral membrane protein</topology>
        <orientation evidence="1">Matrix side</orientation>
    </subcellularLocation>
</comment>
<evidence type="ECO:0000256" key="8">
    <source>
        <dbReference type="ARBA" id="ARBA00023128"/>
    </source>
</evidence>
<keyword evidence="7" id="KW-0809">Transit peptide</keyword>
<comment type="similarity">
    <text evidence="3">Belongs to the cytochrome c oxidase subunit 5B family.</text>
</comment>
<dbReference type="InterPro" id="IPR036972">
    <property type="entry name" value="Cyt_c_oxidase_su5b_sf"/>
</dbReference>
<comment type="caution">
    <text evidence="13">The sequence shown here is derived from an EMBL/GenBank/DDBJ whole genome shotgun (WGS) entry which is preliminary data.</text>
</comment>
<dbReference type="InterPro" id="IPR002124">
    <property type="entry name" value="Cyt_c_oxidase_su5b"/>
</dbReference>
<organism evidence="13 14">
    <name type="scientific">Protomyces lactucae-debilis</name>
    <dbReference type="NCBI Taxonomy" id="2754530"/>
    <lineage>
        <taxon>Eukaryota</taxon>
        <taxon>Fungi</taxon>
        <taxon>Dikarya</taxon>
        <taxon>Ascomycota</taxon>
        <taxon>Taphrinomycotina</taxon>
        <taxon>Taphrinomycetes</taxon>
        <taxon>Taphrinales</taxon>
        <taxon>Protomycetaceae</taxon>
        <taxon>Protomyces</taxon>
    </lineage>
</organism>
<dbReference type="Gene3D" id="2.60.11.10">
    <property type="entry name" value="Cytochrome c oxidase, subunit Vb"/>
    <property type="match status" value="1"/>
</dbReference>
<dbReference type="Proteomes" id="UP000193685">
    <property type="component" value="Unassembled WGS sequence"/>
</dbReference>
<evidence type="ECO:0000256" key="5">
    <source>
        <dbReference type="ARBA" id="ARBA00022792"/>
    </source>
</evidence>
<feature type="binding site" evidence="12">
    <location>
        <position position="87"/>
    </location>
    <ligand>
        <name>Zn(2+)</name>
        <dbReference type="ChEBI" id="CHEBI:29105"/>
    </ligand>
</feature>
<dbReference type="GeneID" id="63782885"/>
<dbReference type="OMA" id="FDMEPLQ"/>
<dbReference type="AlphaFoldDB" id="A0A1Y2EW34"/>
<dbReference type="GO" id="GO:0046872">
    <property type="term" value="F:metal ion binding"/>
    <property type="evidence" value="ECO:0007669"/>
    <property type="project" value="UniProtKB-KW"/>
</dbReference>
<dbReference type="RefSeq" id="XP_040722347.1">
    <property type="nucleotide sequence ID" value="XM_040866286.1"/>
</dbReference>
<keyword evidence="14" id="KW-1185">Reference proteome</keyword>
<dbReference type="STRING" id="56484.A0A1Y2EW34"/>
<dbReference type="PANTHER" id="PTHR10122">
    <property type="entry name" value="CYTOCHROME C OXIDASE SUBUNIT 5B, MITOCHONDRIAL"/>
    <property type="match status" value="1"/>
</dbReference>
<evidence type="ECO:0000256" key="2">
    <source>
        <dbReference type="ARBA" id="ARBA00004673"/>
    </source>
</evidence>
<evidence type="ECO:0000256" key="10">
    <source>
        <dbReference type="ARBA" id="ARBA00031366"/>
    </source>
</evidence>
<dbReference type="FunFam" id="2.60.11.10:FF:000003">
    <property type="entry name" value="Cytochrome c oxidase subunit IV"/>
    <property type="match status" value="1"/>
</dbReference>
<keyword evidence="8" id="KW-0496">Mitochondrion</keyword>
<keyword evidence="9" id="KW-0472">Membrane</keyword>
<evidence type="ECO:0000256" key="9">
    <source>
        <dbReference type="ARBA" id="ARBA00023136"/>
    </source>
</evidence>
<dbReference type="CDD" id="cd00924">
    <property type="entry name" value="Cyt_c_Oxidase_Vb"/>
    <property type="match status" value="1"/>
</dbReference>
<dbReference type="GO" id="GO:0005743">
    <property type="term" value="C:mitochondrial inner membrane"/>
    <property type="evidence" value="ECO:0007669"/>
    <property type="project" value="UniProtKB-SubCell"/>
</dbReference>
<evidence type="ECO:0000256" key="6">
    <source>
        <dbReference type="ARBA" id="ARBA00022833"/>
    </source>
</evidence>
<reference evidence="13 14" key="1">
    <citation type="submission" date="2016-07" db="EMBL/GenBank/DDBJ databases">
        <title>Pervasive Adenine N6-methylation of Active Genes in Fungi.</title>
        <authorList>
            <consortium name="DOE Joint Genome Institute"/>
            <person name="Mondo S.J."/>
            <person name="Dannebaum R.O."/>
            <person name="Kuo R.C."/>
            <person name="Labutti K."/>
            <person name="Haridas S."/>
            <person name="Kuo A."/>
            <person name="Salamov A."/>
            <person name="Ahrendt S.R."/>
            <person name="Lipzen A."/>
            <person name="Sullivan W."/>
            <person name="Andreopoulos W.B."/>
            <person name="Clum A."/>
            <person name="Lindquist E."/>
            <person name="Daum C."/>
            <person name="Ramamoorthy G.K."/>
            <person name="Gryganskyi A."/>
            <person name="Culley D."/>
            <person name="Magnuson J.K."/>
            <person name="James T.Y."/>
            <person name="O'Malley M.A."/>
            <person name="Stajich J.E."/>
            <person name="Spatafora J.W."/>
            <person name="Visel A."/>
            <person name="Grigoriev I.V."/>
        </authorList>
    </citation>
    <scope>NUCLEOTIDE SEQUENCE [LARGE SCALE GENOMIC DNA]</scope>
    <source>
        <strain evidence="13 14">12-1054</strain>
    </source>
</reference>
<evidence type="ECO:0000313" key="14">
    <source>
        <dbReference type="Proteomes" id="UP000193685"/>
    </source>
</evidence>
<evidence type="ECO:0000256" key="7">
    <source>
        <dbReference type="ARBA" id="ARBA00022946"/>
    </source>
</evidence>
<sequence>MLTTDLTEIKSSDDLITEGAPPGAIPTDLEQATGLERLEILSKMAGVDVFDMQPIKITKLGTVKEPVMVDSLDTFRYVGCTGEHESHETLWVTVEKDKTSRCPECGSVYKLNFIGDEHAHDGHH</sequence>
<evidence type="ECO:0000256" key="12">
    <source>
        <dbReference type="PIRSR" id="PIRSR602124-2"/>
    </source>
</evidence>
<evidence type="ECO:0000256" key="11">
    <source>
        <dbReference type="ARBA" id="ARBA00070613"/>
    </source>
</evidence>
<keyword evidence="5" id="KW-0999">Mitochondrion inner membrane</keyword>
<dbReference type="OrthoDB" id="10249250at2759"/>
<gene>
    <name evidence="13" type="ORF">BCR37DRAFT_175990</name>
</gene>
<evidence type="ECO:0000256" key="3">
    <source>
        <dbReference type="ARBA" id="ARBA00010292"/>
    </source>
</evidence>
<name>A0A1Y2EW34_PROLT</name>
<dbReference type="GO" id="GO:0045277">
    <property type="term" value="C:respiratory chain complex IV"/>
    <property type="evidence" value="ECO:0007669"/>
    <property type="project" value="InterPro"/>
</dbReference>
<dbReference type="SUPFAM" id="SSF57802">
    <property type="entry name" value="Rubredoxin-like"/>
    <property type="match status" value="1"/>
</dbReference>